<evidence type="ECO:0000313" key="2">
    <source>
        <dbReference type="Proteomes" id="UP000003781"/>
    </source>
</evidence>
<comment type="caution">
    <text evidence="1">The sequence shown here is derived from an EMBL/GenBank/DDBJ whole genome shotgun (WGS) entry which is preliminary data.</text>
</comment>
<keyword evidence="2" id="KW-1185">Reference proteome</keyword>
<sequence>MARRMADILGIVQPFAVFLRS</sequence>
<dbReference type="Proteomes" id="UP000003781">
    <property type="component" value="Unassembled WGS sequence"/>
</dbReference>
<proteinExistence type="predicted"/>
<name>A3II16_9CHRO</name>
<dbReference type="EMBL" id="AAXW01000002">
    <property type="protein sequence ID" value="EAZ93448.1"/>
    <property type="molecule type" value="Genomic_DNA"/>
</dbReference>
<gene>
    <name evidence="1" type="ORF">CY0110_16672</name>
</gene>
<accession>A3II16</accession>
<protein>
    <submittedName>
        <fullName evidence="1">Uncharacterized protein</fullName>
    </submittedName>
</protein>
<dbReference type="AlphaFoldDB" id="A3II16"/>
<organism evidence="1 2">
    <name type="scientific">Crocosphaera chwakensis CCY0110</name>
    <dbReference type="NCBI Taxonomy" id="391612"/>
    <lineage>
        <taxon>Bacteria</taxon>
        <taxon>Bacillati</taxon>
        <taxon>Cyanobacteriota</taxon>
        <taxon>Cyanophyceae</taxon>
        <taxon>Oscillatoriophycideae</taxon>
        <taxon>Chroococcales</taxon>
        <taxon>Aphanothecaceae</taxon>
        <taxon>Crocosphaera</taxon>
        <taxon>Crocosphaera chwakensis</taxon>
    </lineage>
</organism>
<evidence type="ECO:0000313" key="1">
    <source>
        <dbReference type="EMBL" id="EAZ93448.1"/>
    </source>
</evidence>
<reference evidence="1 2" key="1">
    <citation type="submission" date="2007-03" db="EMBL/GenBank/DDBJ databases">
        <authorList>
            <person name="Stal L."/>
            <person name="Ferriera S."/>
            <person name="Johnson J."/>
            <person name="Kravitz S."/>
            <person name="Beeson K."/>
            <person name="Sutton G."/>
            <person name="Rogers Y.-H."/>
            <person name="Friedman R."/>
            <person name="Frazier M."/>
            <person name="Venter J.C."/>
        </authorList>
    </citation>
    <scope>NUCLEOTIDE SEQUENCE [LARGE SCALE GENOMIC DNA]</scope>
    <source>
        <strain evidence="1 2">CCY0110</strain>
    </source>
</reference>